<name>A0ABS7EFQ8_9GAMM</name>
<protein>
    <submittedName>
        <fullName evidence="1">Transporter substrate-binding domain-containing protein</fullName>
    </submittedName>
</protein>
<accession>A0ABS7EFQ8</accession>
<keyword evidence="2" id="KW-1185">Reference proteome</keyword>
<dbReference type="RefSeq" id="WP_220103738.1">
    <property type="nucleotide sequence ID" value="NZ_JAHZSS010000008.1"/>
</dbReference>
<sequence>MTIWLPAAHSADSQDVMVIRLNDAWVASDPRLAYKQKVLAEALEVTKAEFGPYEIRFRESRISNERAIQHMEAGGPENVFFGLTSNQLERRLTPIRVPVRMGIHNYRLLLIHKDDQSKFGQVKTLEQLKQLKLGVGSNWMMRKVVEPQGFPTIASNTYEGLFKMLETKRFDYTVRGVHEIFVEMNRFADIAPNIMIEPTIILHNVAPFYFFVSPHEPELTRRLTLGFNRLAESGHLRDIFLEFNDDFIDMANIENRHIIHVPNQLLPEQTPLDVEHYWIWPATLKLNKN</sequence>
<dbReference type="Proteomes" id="UP001166251">
    <property type="component" value="Unassembled WGS sequence"/>
</dbReference>
<comment type="caution">
    <text evidence="1">The sequence shown here is derived from an EMBL/GenBank/DDBJ whole genome shotgun (WGS) entry which is preliminary data.</text>
</comment>
<evidence type="ECO:0000313" key="2">
    <source>
        <dbReference type="Proteomes" id="UP001166251"/>
    </source>
</evidence>
<dbReference type="SUPFAM" id="SSF53850">
    <property type="entry name" value="Periplasmic binding protein-like II"/>
    <property type="match status" value="1"/>
</dbReference>
<dbReference type="EMBL" id="JAHZSS010000008">
    <property type="protein sequence ID" value="MBW8191054.1"/>
    <property type="molecule type" value="Genomic_DNA"/>
</dbReference>
<organism evidence="1 2">
    <name type="scientific">Neiella holothuriorum</name>
    <dbReference type="NCBI Taxonomy" id="2870530"/>
    <lineage>
        <taxon>Bacteria</taxon>
        <taxon>Pseudomonadati</taxon>
        <taxon>Pseudomonadota</taxon>
        <taxon>Gammaproteobacteria</taxon>
        <taxon>Alteromonadales</taxon>
        <taxon>Echinimonadaceae</taxon>
        <taxon>Neiella</taxon>
    </lineage>
</organism>
<proteinExistence type="predicted"/>
<reference evidence="1" key="1">
    <citation type="submission" date="2021-07" db="EMBL/GenBank/DDBJ databases">
        <title>Neiella marina sp. nov., isolated from the intestinal content of sea cucumber Apostichopus japonicus.</title>
        <authorList>
            <person name="Bai X."/>
        </authorList>
    </citation>
    <scope>NUCLEOTIDE SEQUENCE</scope>
    <source>
        <strain evidence="1">126</strain>
    </source>
</reference>
<evidence type="ECO:0000313" key="1">
    <source>
        <dbReference type="EMBL" id="MBW8191054.1"/>
    </source>
</evidence>
<gene>
    <name evidence="1" type="ORF">K0504_08415</name>
</gene>